<dbReference type="EMBL" id="BAABHW010000004">
    <property type="protein sequence ID" value="GAA5076711.1"/>
    <property type="molecule type" value="Genomic_DNA"/>
</dbReference>
<keyword evidence="3" id="KW-1185">Reference proteome</keyword>
<gene>
    <name evidence="2" type="ORF">GCM10023209_26120</name>
</gene>
<evidence type="ECO:0000313" key="2">
    <source>
        <dbReference type="EMBL" id="GAA5076711.1"/>
    </source>
</evidence>
<sequence>MTERKDDNLPARLVPPEPGAGGRSHWRVTPLGLALVEELAGRGVHVATIARALGMSKDAFRSCRDRQPEVDDAYHAGLAREHDALVGNLRTAADEGNIVANIFLLKARHQYREGEALEANLNVSLDTGGVLVVPNKMSMEEFLEERRRAGELPMGPRPDTVERIPGQCDPDTIEGVLDPETRRSE</sequence>
<evidence type="ECO:0000256" key="1">
    <source>
        <dbReference type="SAM" id="MobiDB-lite"/>
    </source>
</evidence>
<accession>A0ABP9LEC9</accession>
<proteinExistence type="predicted"/>
<protein>
    <submittedName>
        <fullName evidence="2">Uncharacterized protein</fullName>
    </submittedName>
</protein>
<evidence type="ECO:0000313" key="3">
    <source>
        <dbReference type="Proteomes" id="UP001499910"/>
    </source>
</evidence>
<dbReference type="Proteomes" id="UP001499910">
    <property type="component" value="Unassembled WGS sequence"/>
</dbReference>
<dbReference type="RefSeq" id="WP_259549826.1">
    <property type="nucleotide sequence ID" value="NZ_BAABHW010000004.1"/>
</dbReference>
<reference evidence="3" key="1">
    <citation type="journal article" date="2019" name="Int. J. Syst. Evol. Microbiol.">
        <title>The Global Catalogue of Microorganisms (GCM) 10K type strain sequencing project: providing services to taxonomists for standard genome sequencing and annotation.</title>
        <authorList>
            <consortium name="The Broad Institute Genomics Platform"/>
            <consortium name="The Broad Institute Genome Sequencing Center for Infectious Disease"/>
            <person name="Wu L."/>
            <person name="Ma J."/>
        </authorList>
    </citation>
    <scope>NUCLEOTIDE SEQUENCE [LARGE SCALE GENOMIC DNA]</scope>
    <source>
        <strain evidence="3">JCM 18015</strain>
    </source>
</reference>
<name>A0ABP9LEC9_9RHOB</name>
<feature type="region of interest" description="Disordered" evidence="1">
    <location>
        <begin position="1"/>
        <end position="23"/>
    </location>
</feature>
<comment type="caution">
    <text evidence="2">The sequence shown here is derived from an EMBL/GenBank/DDBJ whole genome shotgun (WGS) entry which is preliminary data.</text>
</comment>
<organism evidence="2 3">
    <name type="scientific">[Roseibacterium] beibuensis</name>
    <dbReference type="NCBI Taxonomy" id="1193142"/>
    <lineage>
        <taxon>Bacteria</taxon>
        <taxon>Pseudomonadati</taxon>
        <taxon>Pseudomonadota</taxon>
        <taxon>Alphaproteobacteria</taxon>
        <taxon>Rhodobacterales</taxon>
        <taxon>Roseobacteraceae</taxon>
        <taxon>Roseicyclus</taxon>
    </lineage>
</organism>
<feature type="region of interest" description="Disordered" evidence="1">
    <location>
        <begin position="148"/>
        <end position="185"/>
    </location>
</feature>